<proteinExistence type="predicted"/>
<evidence type="ECO:0000313" key="8">
    <source>
        <dbReference type="EMBL" id="EHK63703.1"/>
    </source>
</evidence>
<dbReference type="GO" id="GO:0006865">
    <property type="term" value="P:amino acid transport"/>
    <property type="evidence" value="ECO:0007669"/>
    <property type="project" value="InterPro"/>
</dbReference>
<dbReference type="PIRSF" id="PIRSF006060">
    <property type="entry name" value="AA_transporter"/>
    <property type="match status" value="1"/>
</dbReference>
<keyword evidence="3 6" id="KW-0812">Transmembrane</keyword>
<evidence type="ECO:0000259" key="7">
    <source>
        <dbReference type="Pfam" id="PF00324"/>
    </source>
</evidence>
<dbReference type="GO" id="GO:0055085">
    <property type="term" value="P:transmembrane transport"/>
    <property type="evidence" value="ECO:0007669"/>
    <property type="project" value="InterPro"/>
</dbReference>
<feature type="transmembrane region" description="Helical" evidence="6">
    <location>
        <begin position="164"/>
        <end position="182"/>
    </location>
</feature>
<dbReference type="eggNOG" id="COG1113">
    <property type="taxonomic scope" value="Bacteria"/>
</dbReference>
<feature type="transmembrane region" description="Helical" evidence="6">
    <location>
        <begin position="432"/>
        <end position="452"/>
    </location>
</feature>
<evidence type="ECO:0000256" key="6">
    <source>
        <dbReference type="SAM" id="Phobius"/>
    </source>
</evidence>
<feature type="transmembrane region" description="Helical" evidence="6">
    <location>
        <begin position="337"/>
        <end position="357"/>
    </location>
</feature>
<evidence type="ECO:0000313" key="9">
    <source>
        <dbReference type="Proteomes" id="UP000003113"/>
    </source>
</evidence>
<dbReference type="InterPro" id="IPR004841">
    <property type="entry name" value="AA-permease/SLC12A_dom"/>
</dbReference>
<dbReference type="InterPro" id="IPR004840">
    <property type="entry name" value="Amino_acid_permease_CS"/>
</dbReference>
<dbReference type="Pfam" id="PF00324">
    <property type="entry name" value="AA_permease"/>
    <property type="match status" value="1"/>
</dbReference>
<sequence>MQQQKGFSRIAEREQGLKRRLTSGQMSMIAIGGAIGTGLFLGSKFAIGFAGPSVILSYAIGGLITLLLMACLAEMTVAHSTSGSFGAYAEHYIGPLAGFLVRYAYWSCVVLAVGTEVTAVAKYMAFWFPGVPGWLWVCLFSAALILVNALSVKAFGTIEYWFSTIKVSAIMAFIILGAYVVWGNPQYGVAQYTAHGGFFPNGVWGMWVAVVISIFSYLSVEMIAVAAGEAEDPERAVKQAFRATFVRLIVFYLLSLALILAIVPWDDAGQGGSPFVKVMQALEIPGAAAVINFIVLVAALSAMNSQLYITTRMMFSLSRAGHAPSALGRLTRNGTPLNALLLSTSGIVIATVLNVLYPETAFTLMMAISMFGALFTWMMIFVTHYFFRRAWTREGGARLSFRMPGFPVLTLLGAVAMLAILVTTYFTREFRMTLVFGVPFLLILAALYHLLFRKRAEAVALRAGNGQEGIRAGAGPRPAAR</sequence>
<dbReference type="PANTHER" id="PTHR43495">
    <property type="entry name" value="GABA PERMEASE"/>
    <property type="match status" value="1"/>
</dbReference>
<dbReference type="FunFam" id="1.20.1740.10:FF:000001">
    <property type="entry name" value="Amino acid permease"/>
    <property type="match status" value="1"/>
</dbReference>
<feature type="transmembrane region" description="Helical" evidence="6">
    <location>
        <begin position="285"/>
        <end position="309"/>
    </location>
</feature>
<evidence type="ECO:0000256" key="2">
    <source>
        <dbReference type="ARBA" id="ARBA00022448"/>
    </source>
</evidence>
<feature type="transmembrane region" description="Helical" evidence="6">
    <location>
        <begin position="133"/>
        <end position="152"/>
    </location>
</feature>
<evidence type="ECO:0000256" key="3">
    <source>
        <dbReference type="ARBA" id="ARBA00022692"/>
    </source>
</evidence>
<keyword evidence="2" id="KW-0813">Transport</keyword>
<evidence type="ECO:0000256" key="5">
    <source>
        <dbReference type="ARBA" id="ARBA00023136"/>
    </source>
</evidence>
<reference evidence="8 9" key="1">
    <citation type="journal article" date="2012" name="J. Bacteriol.">
        <title>Genome sequence of the highly efficient arsenite-oxidizing bacterium Achromobacter arsenitoxydans SY8.</title>
        <authorList>
            <person name="Li X."/>
            <person name="Hu Y."/>
            <person name="Gong J."/>
            <person name="Lin Y."/>
            <person name="Johnstone L."/>
            <person name="Rensing C."/>
            <person name="Wang G."/>
        </authorList>
    </citation>
    <scope>NUCLEOTIDE SEQUENCE [LARGE SCALE GENOMIC DNA]</scope>
    <source>
        <strain evidence="8 9">SY8</strain>
    </source>
</reference>
<protein>
    <submittedName>
        <fullName evidence="8">Amino acid permease family protein 2</fullName>
    </submittedName>
</protein>
<feature type="transmembrane region" description="Helical" evidence="6">
    <location>
        <begin position="408"/>
        <end position="426"/>
    </location>
</feature>
<evidence type="ECO:0000256" key="4">
    <source>
        <dbReference type="ARBA" id="ARBA00022989"/>
    </source>
</evidence>
<feature type="transmembrane region" description="Helical" evidence="6">
    <location>
        <begin position="92"/>
        <end position="113"/>
    </location>
</feature>
<dbReference type="EMBL" id="AGUF01000075">
    <property type="protein sequence ID" value="EHK63703.1"/>
    <property type="molecule type" value="Genomic_DNA"/>
</dbReference>
<feature type="transmembrane region" description="Helical" evidence="6">
    <location>
        <begin position="363"/>
        <end position="387"/>
    </location>
</feature>
<dbReference type="AlphaFoldDB" id="H0FDJ0"/>
<keyword evidence="9" id="KW-1185">Reference proteome</keyword>
<dbReference type="PATRIC" id="fig|477184.5.peg.4807"/>
<dbReference type="RefSeq" id="WP_008167341.1">
    <property type="nucleotide sequence ID" value="NZ_AGUF01000075.1"/>
</dbReference>
<gene>
    <name evidence="8" type="ORF">KYC_24412</name>
</gene>
<dbReference type="PROSITE" id="PS00218">
    <property type="entry name" value="AMINO_ACID_PERMEASE_1"/>
    <property type="match status" value="1"/>
</dbReference>
<dbReference type="STRING" id="477184.KYC_24412"/>
<feature type="domain" description="Amino acid permease/ SLC12A" evidence="7">
    <location>
        <begin position="26"/>
        <end position="452"/>
    </location>
</feature>
<dbReference type="OrthoDB" id="5442866at2"/>
<comment type="caution">
    <text evidence="8">The sequence shown here is derived from an EMBL/GenBank/DDBJ whole genome shotgun (WGS) entry which is preliminary data.</text>
</comment>
<feature type="transmembrane region" description="Helical" evidence="6">
    <location>
        <begin position="21"/>
        <end position="41"/>
    </location>
</feature>
<dbReference type="Proteomes" id="UP000003113">
    <property type="component" value="Unassembled WGS sequence"/>
</dbReference>
<dbReference type="GO" id="GO:0016020">
    <property type="term" value="C:membrane"/>
    <property type="evidence" value="ECO:0007669"/>
    <property type="project" value="UniProtKB-SubCell"/>
</dbReference>
<dbReference type="Gene3D" id="1.20.1740.10">
    <property type="entry name" value="Amino acid/polyamine transporter I"/>
    <property type="match status" value="1"/>
</dbReference>
<feature type="transmembrane region" description="Helical" evidence="6">
    <location>
        <begin position="245"/>
        <end position="265"/>
    </location>
</feature>
<keyword evidence="4 6" id="KW-1133">Transmembrane helix</keyword>
<name>H0FDJ0_9BURK</name>
<feature type="transmembrane region" description="Helical" evidence="6">
    <location>
        <begin position="47"/>
        <end position="72"/>
    </location>
</feature>
<feature type="transmembrane region" description="Helical" evidence="6">
    <location>
        <begin position="202"/>
        <end position="224"/>
    </location>
</feature>
<comment type="subcellular location">
    <subcellularLocation>
        <location evidence="1">Membrane</location>
        <topology evidence="1">Multi-pass membrane protein</topology>
    </subcellularLocation>
</comment>
<accession>H0FDJ0</accession>
<organism evidence="8 9">
    <name type="scientific">Achromobacter arsenitoxydans SY8</name>
    <dbReference type="NCBI Taxonomy" id="477184"/>
    <lineage>
        <taxon>Bacteria</taxon>
        <taxon>Pseudomonadati</taxon>
        <taxon>Pseudomonadota</taxon>
        <taxon>Betaproteobacteria</taxon>
        <taxon>Burkholderiales</taxon>
        <taxon>Alcaligenaceae</taxon>
        <taxon>Achromobacter</taxon>
    </lineage>
</organism>
<evidence type="ECO:0000256" key="1">
    <source>
        <dbReference type="ARBA" id="ARBA00004141"/>
    </source>
</evidence>
<keyword evidence="5 6" id="KW-0472">Membrane</keyword>
<dbReference type="PANTHER" id="PTHR43495:SF5">
    <property type="entry name" value="GAMMA-AMINOBUTYRIC ACID PERMEASE"/>
    <property type="match status" value="1"/>
</dbReference>